<proteinExistence type="predicted"/>
<dbReference type="AlphaFoldDB" id="A0A563DSH9"/>
<organism evidence="2 3">
    <name type="scientific">Leekyejoonella antrihumi</name>
    <dbReference type="NCBI Taxonomy" id="1660198"/>
    <lineage>
        <taxon>Bacteria</taxon>
        <taxon>Bacillati</taxon>
        <taxon>Actinomycetota</taxon>
        <taxon>Actinomycetes</taxon>
        <taxon>Micrococcales</taxon>
        <taxon>Dermacoccaceae</taxon>
        <taxon>Leekyejoonella</taxon>
    </lineage>
</organism>
<dbReference type="RefSeq" id="WP_146320623.1">
    <property type="nucleotide sequence ID" value="NZ_VCQV01000047.1"/>
</dbReference>
<feature type="transmembrane region" description="Helical" evidence="1">
    <location>
        <begin position="12"/>
        <end position="30"/>
    </location>
</feature>
<accession>A0A563DSH9</accession>
<keyword evidence="1" id="KW-0472">Membrane</keyword>
<gene>
    <name evidence="2" type="ORF">FGL98_22200</name>
</gene>
<dbReference type="Proteomes" id="UP000320244">
    <property type="component" value="Unassembled WGS sequence"/>
</dbReference>
<evidence type="ECO:0000256" key="1">
    <source>
        <dbReference type="SAM" id="Phobius"/>
    </source>
</evidence>
<reference evidence="2 3" key="1">
    <citation type="submission" date="2019-05" db="EMBL/GenBank/DDBJ databases">
        <authorList>
            <person name="Lee S.D."/>
        </authorList>
    </citation>
    <scope>NUCLEOTIDE SEQUENCE [LARGE SCALE GENOMIC DNA]</scope>
    <source>
        <strain evidence="2 3">C5-26</strain>
    </source>
</reference>
<keyword evidence="1" id="KW-0812">Transmembrane</keyword>
<dbReference type="OrthoDB" id="3628931at2"/>
<keyword evidence="3" id="KW-1185">Reference proteome</keyword>
<evidence type="ECO:0000313" key="3">
    <source>
        <dbReference type="Proteomes" id="UP000320244"/>
    </source>
</evidence>
<evidence type="ECO:0000313" key="2">
    <source>
        <dbReference type="EMBL" id="TWP33185.1"/>
    </source>
</evidence>
<evidence type="ECO:0008006" key="4">
    <source>
        <dbReference type="Google" id="ProtNLM"/>
    </source>
</evidence>
<feature type="transmembrane region" description="Helical" evidence="1">
    <location>
        <begin position="42"/>
        <end position="66"/>
    </location>
</feature>
<sequence>MSISERPTLVGWVIVAIIGLVIVAMLFFEFRKTNDDHARHSAVIGSTMAITVALGSWIFPGIHGLIMEPAPRATKNLPIEKLRVGDCIDTAPPARDHTSSSQGRYDLVTCDGPHEDQVTYIGVVPSVTGKYDANVAQAYASEHCATPDGIAPHSRVAWLELDPTAWQANHRWLACVVGVPGGKASVGSSVLPSPTALPLKSTGHG</sequence>
<dbReference type="EMBL" id="VCQV01000047">
    <property type="protein sequence ID" value="TWP33185.1"/>
    <property type="molecule type" value="Genomic_DNA"/>
</dbReference>
<protein>
    <recommendedName>
        <fullName evidence="4">Septum formation-related domain-containing protein</fullName>
    </recommendedName>
</protein>
<reference evidence="2 3" key="2">
    <citation type="submission" date="2019-08" db="EMBL/GenBank/DDBJ databases">
        <title>Jejuicoccus antrihumi gen. nov., sp. nov., a new member of the family Dermacoccaceae isolated from a cave.</title>
        <authorList>
            <person name="Schumann P."/>
            <person name="Kim I.S."/>
        </authorList>
    </citation>
    <scope>NUCLEOTIDE SEQUENCE [LARGE SCALE GENOMIC DNA]</scope>
    <source>
        <strain evidence="2 3">C5-26</strain>
    </source>
</reference>
<comment type="caution">
    <text evidence="2">The sequence shown here is derived from an EMBL/GenBank/DDBJ whole genome shotgun (WGS) entry which is preliminary data.</text>
</comment>
<name>A0A563DSH9_9MICO</name>
<keyword evidence="1" id="KW-1133">Transmembrane helix</keyword>